<dbReference type="PANTHER" id="PTHR43108">
    <property type="entry name" value="N-ACETYLGLUCOSAMINE-6-SULFATASE FAMILY MEMBER"/>
    <property type="match status" value="1"/>
</dbReference>
<name>A0AA35WSA3_GEOBA</name>
<comment type="cofactor">
    <cofactor evidence="1">
        <name>Ca(2+)</name>
        <dbReference type="ChEBI" id="CHEBI:29108"/>
    </cofactor>
</comment>
<organism evidence="6 7">
    <name type="scientific">Geodia barretti</name>
    <name type="common">Barrett's horny sponge</name>
    <dbReference type="NCBI Taxonomy" id="519541"/>
    <lineage>
        <taxon>Eukaryota</taxon>
        <taxon>Metazoa</taxon>
        <taxon>Porifera</taxon>
        <taxon>Demospongiae</taxon>
        <taxon>Heteroscleromorpha</taxon>
        <taxon>Tetractinellida</taxon>
        <taxon>Astrophorina</taxon>
        <taxon>Geodiidae</taxon>
        <taxon>Geodia</taxon>
    </lineage>
</organism>
<dbReference type="InterPro" id="IPR000917">
    <property type="entry name" value="Sulfatase_N"/>
</dbReference>
<evidence type="ECO:0000313" key="7">
    <source>
        <dbReference type="Proteomes" id="UP001174909"/>
    </source>
</evidence>
<reference evidence="6" key="1">
    <citation type="submission" date="2023-03" db="EMBL/GenBank/DDBJ databases">
        <authorList>
            <person name="Steffen K."/>
            <person name="Cardenas P."/>
        </authorList>
    </citation>
    <scope>NUCLEOTIDE SEQUENCE</scope>
</reference>
<evidence type="ECO:0000313" key="6">
    <source>
        <dbReference type="EMBL" id="CAI8024790.1"/>
    </source>
</evidence>
<dbReference type="InterPro" id="IPR017850">
    <property type="entry name" value="Alkaline_phosphatase_core_sf"/>
</dbReference>
<feature type="domain" description="Sulfatase N-terminal" evidence="4">
    <location>
        <begin position="132"/>
        <end position="310"/>
    </location>
</feature>
<gene>
    <name evidence="6" type="ORF">GBAR_LOCUS14367</name>
</gene>
<dbReference type="PANTHER" id="PTHR43108:SF6">
    <property type="entry name" value="N-SULPHOGLUCOSAMINE SULPHOHYDROLASE"/>
    <property type="match status" value="1"/>
</dbReference>
<comment type="similarity">
    <text evidence="2">Belongs to the sulfatase family.</text>
</comment>
<dbReference type="InterPro" id="IPR029393">
    <property type="entry name" value="FUS1"/>
</dbReference>
<feature type="domain" description="N-sulphoglucosamine sulphohydrolase C-terminal" evidence="5">
    <location>
        <begin position="408"/>
        <end position="454"/>
    </location>
</feature>
<dbReference type="Pfam" id="PF00884">
    <property type="entry name" value="Sulfatase"/>
    <property type="match status" value="1"/>
</dbReference>
<dbReference type="AlphaFoldDB" id="A0AA35WSA3"/>
<dbReference type="GO" id="GO:0030200">
    <property type="term" value="P:heparan sulfate proteoglycan catabolic process"/>
    <property type="evidence" value="ECO:0007669"/>
    <property type="project" value="TreeGrafter"/>
</dbReference>
<sequence>MGNYFSKKGGGGGGEKEKETVTKLRRRIENPYVFTRTSSMFFDEDGDLAHEFYTEQRVEVKAGVVRWVMRKVSSAHLTPQVKSLPLILNKTGGDFWYGIIGKKHVGPDYVYPFPFSYTEEHYDLDQVGRNITRMKEIVSEFFTLAKSKGKPFFLYIGIHDPHRGADQAQMQEYGQFLERWGDGSPGMGLIPDWTPTNYSPEDVKVPYFLPDTNATRSDLAALYRTISRYDQGIGIFMQLLEDFGYDENTLVFLTSDNGIPFPNAKTNLYDPGMGEPLFISNPLAKQRWNTTTQAMSSHTDMVPTVLDWFDLPVPSYTVNGHKVVLHGTSLLPVTVKEPTTGYDKAFSSHNLHAATMYYPMRVLRNKQYKLIHNLNYKMPYPMAQDIYFSPSFRDIVNRSIAGESLPWFKTLEEYYYRDQWELFDLEKDPQELDNLAYDPTYDSILKPMQEELYLWQKDTNDIWRCGPSGVLVYEADDSCYPLDNDT</sequence>
<dbReference type="GO" id="GO:0006027">
    <property type="term" value="P:glycosaminoglycan catabolic process"/>
    <property type="evidence" value="ECO:0007669"/>
    <property type="project" value="TreeGrafter"/>
</dbReference>
<evidence type="ECO:0000259" key="5">
    <source>
        <dbReference type="Pfam" id="PF16347"/>
    </source>
</evidence>
<dbReference type="GO" id="GO:0016250">
    <property type="term" value="F:N-sulfoglucosamine sulfohydrolase activity"/>
    <property type="evidence" value="ECO:0007669"/>
    <property type="project" value="TreeGrafter"/>
</dbReference>
<dbReference type="Pfam" id="PF15000">
    <property type="entry name" value="TUSC2"/>
    <property type="match status" value="1"/>
</dbReference>
<accession>A0AA35WSA3</accession>
<dbReference type="Gene3D" id="3.40.720.10">
    <property type="entry name" value="Alkaline Phosphatase, subunit A"/>
    <property type="match status" value="1"/>
</dbReference>
<evidence type="ECO:0000259" key="4">
    <source>
        <dbReference type="Pfam" id="PF00884"/>
    </source>
</evidence>
<evidence type="ECO:0000256" key="3">
    <source>
        <dbReference type="SAM" id="MobiDB-lite"/>
    </source>
</evidence>
<dbReference type="InterPro" id="IPR032506">
    <property type="entry name" value="SGSH_C"/>
</dbReference>
<dbReference type="Pfam" id="PF16347">
    <property type="entry name" value="SGSH_C"/>
    <property type="match status" value="1"/>
</dbReference>
<evidence type="ECO:0000256" key="1">
    <source>
        <dbReference type="ARBA" id="ARBA00001913"/>
    </source>
</evidence>
<comment type="caution">
    <text evidence="6">The sequence shown here is derived from an EMBL/GenBank/DDBJ whole genome shotgun (WGS) entry which is preliminary data.</text>
</comment>
<dbReference type="SUPFAM" id="SSF53649">
    <property type="entry name" value="Alkaline phosphatase-like"/>
    <property type="match status" value="1"/>
</dbReference>
<protein>
    <submittedName>
        <fullName evidence="6">N-sulphoglucosamine sulphohydrolase</fullName>
    </submittedName>
</protein>
<keyword evidence="7" id="KW-1185">Reference proteome</keyword>
<dbReference type="EMBL" id="CASHTH010002095">
    <property type="protein sequence ID" value="CAI8024790.1"/>
    <property type="molecule type" value="Genomic_DNA"/>
</dbReference>
<feature type="region of interest" description="Disordered" evidence="3">
    <location>
        <begin position="1"/>
        <end position="21"/>
    </location>
</feature>
<dbReference type="Proteomes" id="UP001174909">
    <property type="component" value="Unassembled WGS sequence"/>
</dbReference>
<proteinExistence type="inferred from homology"/>
<evidence type="ECO:0000256" key="2">
    <source>
        <dbReference type="ARBA" id="ARBA00008779"/>
    </source>
</evidence>